<dbReference type="RefSeq" id="WP_011320849.1">
    <property type="nucleotide sequence ID" value="NZ_JACKZP010000001.1"/>
</dbReference>
<dbReference type="EMBL" id="JACKZP010000001">
    <property type="protein sequence ID" value="MBC1300347.1"/>
    <property type="molecule type" value="Genomic_DNA"/>
</dbReference>
<accession>A0ABR6S1R9</accession>
<dbReference type="Pfam" id="PF18480">
    <property type="entry name" value="DUF5615"/>
    <property type="match status" value="1"/>
</dbReference>
<dbReference type="SUPFAM" id="SSF88723">
    <property type="entry name" value="PIN domain-like"/>
    <property type="match status" value="1"/>
</dbReference>
<name>A0ABR6S1R9_ANAVA</name>
<protein>
    <submittedName>
        <fullName evidence="2">DUF5615 family PIN-like protein</fullName>
    </submittedName>
</protein>
<dbReference type="InterPro" id="IPR041049">
    <property type="entry name" value="DUF5615"/>
</dbReference>
<keyword evidence="3" id="KW-1185">Reference proteome</keyword>
<evidence type="ECO:0000313" key="3">
    <source>
        <dbReference type="Proteomes" id="UP000570851"/>
    </source>
</evidence>
<dbReference type="InterPro" id="IPR029060">
    <property type="entry name" value="PIN-like_dom_sf"/>
</dbReference>
<dbReference type="GeneID" id="58721719"/>
<feature type="domain" description="DUF5615" evidence="1">
    <location>
        <begin position="1"/>
        <end position="106"/>
    </location>
</feature>
<evidence type="ECO:0000259" key="1">
    <source>
        <dbReference type="Pfam" id="PF18480"/>
    </source>
</evidence>
<organism evidence="2 3">
    <name type="scientific">Trichormus variabilis N2B</name>
    <dbReference type="NCBI Taxonomy" id="2681315"/>
    <lineage>
        <taxon>Bacteria</taxon>
        <taxon>Bacillati</taxon>
        <taxon>Cyanobacteriota</taxon>
        <taxon>Cyanophyceae</taxon>
        <taxon>Nostocales</taxon>
        <taxon>Nostocaceae</taxon>
        <taxon>Trichormus</taxon>
    </lineage>
</organism>
<sequence length="119" mass="13188">MKLLLDTCVWGGVRADLIAAGYDAVWTGDWSEDPGDEEILATAYREGRILITRDKDFGELAIVRGIPHYGILRLVNLSSRQQSLVCLQVLTLYGNELASGAIVTAELGRVRIRPPTNYR</sequence>
<gene>
    <name evidence="2" type="ORF">GNE12_00255</name>
</gene>
<reference evidence="2 3" key="1">
    <citation type="submission" date="2019-11" db="EMBL/GenBank/DDBJ databases">
        <title>Comparison of genomes from free-living endosymbiotic cyanobacteria isolated from Azolla.</title>
        <authorList>
            <person name="Thiel T."/>
            <person name="Pratte B."/>
        </authorList>
    </citation>
    <scope>NUCLEOTIDE SEQUENCE [LARGE SCALE GENOMIC DNA]</scope>
    <source>
        <strain evidence="2 3">N2B</strain>
    </source>
</reference>
<evidence type="ECO:0000313" key="2">
    <source>
        <dbReference type="EMBL" id="MBC1300347.1"/>
    </source>
</evidence>
<comment type="caution">
    <text evidence="2">The sequence shown here is derived from an EMBL/GenBank/DDBJ whole genome shotgun (WGS) entry which is preliminary data.</text>
</comment>
<dbReference type="Proteomes" id="UP000570851">
    <property type="component" value="Unassembled WGS sequence"/>
</dbReference>
<proteinExistence type="predicted"/>